<evidence type="ECO:0000313" key="3">
    <source>
        <dbReference type="Proteomes" id="UP000193866"/>
    </source>
</evidence>
<evidence type="ECO:0000313" key="2">
    <source>
        <dbReference type="EMBL" id="ORW06756.1"/>
    </source>
</evidence>
<dbReference type="Proteomes" id="UP000193866">
    <property type="component" value="Unassembled WGS sequence"/>
</dbReference>
<dbReference type="STRING" id="1108812.AWC16_01055"/>
<dbReference type="AlphaFoldDB" id="A0A1X1Y6S3"/>
<keyword evidence="1" id="KW-0472">Membrane</keyword>
<accession>A0A1X1Y6S3</accession>
<reference evidence="2 3" key="1">
    <citation type="submission" date="2016-01" db="EMBL/GenBank/DDBJ databases">
        <title>The new phylogeny of the genus Mycobacterium.</title>
        <authorList>
            <person name="Tarcisio F."/>
            <person name="Conor M."/>
            <person name="Antonella G."/>
            <person name="Elisabetta G."/>
            <person name="Giulia F.S."/>
            <person name="Sara T."/>
            <person name="Anna F."/>
            <person name="Clotilde B."/>
            <person name="Roberto B."/>
            <person name="Veronica D.S."/>
            <person name="Fabio R."/>
            <person name="Monica P."/>
            <person name="Olivier J."/>
            <person name="Enrico T."/>
            <person name="Nicola S."/>
        </authorList>
    </citation>
    <scope>NUCLEOTIDE SEQUENCE [LARGE SCALE GENOMIC DNA]</scope>
    <source>
        <strain evidence="2 3">DSM 45394</strain>
    </source>
</reference>
<feature type="transmembrane region" description="Helical" evidence="1">
    <location>
        <begin position="105"/>
        <end position="124"/>
    </location>
</feature>
<dbReference type="EMBL" id="LQPG01000057">
    <property type="protein sequence ID" value="ORW06756.1"/>
    <property type="molecule type" value="Genomic_DNA"/>
</dbReference>
<keyword evidence="1" id="KW-0812">Transmembrane</keyword>
<keyword evidence="1" id="KW-1133">Transmembrane helix</keyword>
<dbReference type="RefSeq" id="WP_085266990.1">
    <property type="nucleotide sequence ID" value="NZ_JACKVG010000029.1"/>
</dbReference>
<feature type="transmembrane region" description="Helical" evidence="1">
    <location>
        <begin position="71"/>
        <end position="99"/>
    </location>
</feature>
<comment type="caution">
    <text evidence="2">The sequence shown here is derived from an EMBL/GenBank/DDBJ whole genome shotgun (WGS) entry which is preliminary data.</text>
</comment>
<evidence type="ECO:0008006" key="4">
    <source>
        <dbReference type="Google" id="ProtNLM"/>
    </source>
</evidence>
<keyword evidence="3" id="KW-1185">Reference proteome</keyword>
<sequence length="263" mass="27356">MGIFRRRRPAQDAAPAFGDEKPSMAARVLSRVIERSERVQGPAVRAYVARLRNADPDAGPAQVAAKLEKRYLAAVTAGGAAVGATAAVPAIGTLMALSAVAGETAVFLEATAFFVLSVAEVHGIPVENRERRRALVLAVLVGDQGKSAITDLLGSGRTGGAWLAEGSAGVAAVPLPAVRELNSRLTRYFVKRFTLRRGALAFGKLLPVGLGALIGAIGNRLMGKKIVGNARKAFGAPADRWPVTLHLLPALPDDDADSAQPSA</sequence>
<name>A0A1X1Y6S3_9MYCO</name>
<proteinExistence type="predicted"/>
<protein>
    <recommendedName>
        <fullName evidence="4">Di-and tripeptidase</fullName>
    </recommendedName>
</protein>
<dbReference type="OrthoDB" id="4422408at2"/>
<gene>
    <name evidence="2" type="ORF">AWC16_01055</name>
</gene>
<organism evidence="2 3">
    <name type="scientific">Mycolicibacter longobardus</name>
    <dbReference type="NCBI Taxonomy" id="1108812"/>
    <lineage>
        <taxon>Bacteria</taxon>
        <taxon>Bacillati</taxon>
        <taxon>Actinomycetota</taxon>
        <taxon>Actinomycetes</taxon>
        <taxon>Mycobacteriales</taxon>
        <taxon>Mycobacteriaceae</taxon>
        <taxon>Mycolicibacter</taxon>
    </lineage>
</organism>
<evidence type="ECO:0000256" key="1">
    <source>
        <dbReference type="SAM" id="Phobius"/>
    </source>
</evidence>